<organism evidence="9 10">
    <name type="scientific">Rhodonellum ikkaensis</name>
    <dbReference type="NCBI Taxonomy" id="336829"/>
    <lineage>
        <taxon>Bacteria</taxon>
        <taxon>Pseudomonadati</taxon>
        <taxon>Bacteroidota</taxon>
        <taxon>Cytophagia</taxon>
        <taxon>Cytophagales</taxon>
        <taxon>Cytophagaceae</taxon>
        <taxon>Rhodonellum</taxon>
    </lineage>
</organism>
<dbReference type="PIRSF" id="PIRSF001589">
    <property type="entry name" value="Asn_synthetase_glu-h"/>
    <property type="match status" value="1"/>
</dbReference>
<sequence length="670" mass="77459">MCGISGIVSNTPIEIGDLLKMNTIIRYRGPDDEGYFFANNQKQTLVLGGSDTPSSIYDAALPYAPKAKFDEIESKESYCLGLGHRRLSILDLSTDGHMPMCDDSQNFWITYNGEVYNFIEIKEELQAKGYAFRSGTDTEVILSAYIEWGENCLNKFVGMFSFAIYQKDKQTLFLVRDRYGIKPLYYWVSPKDVLYFGSEIKQFTVCDGWDAKLNHQKAHDYIFYGLTDHTEETMFKGVFQLKPGHSSLIDFSNMKFKQGQKLTQKHWYKPSLTRFKGSFEEAKDKFKDLFTSSIKLHLRSDVPVGFTLSGGLDSSSIVCTVDKLNKENILSSDLHTFSSVNENELFSEKKWMDVVTSNIEAKSTYVYPDVSTLIKTLPKLIFHMDEPYQSQSAFLGYQVYQAAAKNNILVVLTGQGADEFLSGYGLFKKLRIKDLANNFQLTELQIEFDKKGIKLIPDLIAVFFNQLVHLPLFGLRYRLVSRRANFKKILSLLNFKFLKFEPKHPLDDFDQFRHDHVVNSNHQLSTNPLPRYLRWEDRNSMAHSIEARVPFLDHRLVEFCQSLPLEYLDGKDKSKMLLSESMEGILPKSIQDRRDKKGFITPEEDWVKSKNPQEFRNLLEKSISDSNGIIRRDEALAYFDDLVNGSIPFDFTYWRLILFGFWMKRFDVKP</sequence>
<evidence type="ECO:0000256" key="6">
    <source>
        <dbReference type="ARBA" id="ARBA00022962"/>
    </source>
</evidence>
<dbReference type="CDD" id="cd01991">
    <property type="entry name" value="Asn_synthase_B_C"/>
    <property type="match status" value="1"/>
</dbReference>
<keyword evidence="6" id="KW-0315">Glutamine amidotransferase</keyword>
<evidence type="ECO:0000256" key="7">
    <source>
        <dbReference type="ARBA" id="ARBA00048741"/>
    </source>
</evidence>
<evidence type="ECO:0000313" key="10">
    <source>
        <dbReference type="Proteomes" id="UP000199663"/>
    </source>
</evidence>
<accession>A0A1H3PZ37</accession>
<dbReference type="Proteomes" id="UP000199663">
    <property type="component" value="Unassembled WGS sequence"/>
</dbReference>
<feature type="domain" description="Glutamine amidotransferase type-2" evidence="8">
    <location>
        <begin position="2"/>
        <end position="252"/>
    </location>
</feature>
<dbReference type="InterPro" id="IPR033738">
    <property type="entry name" value="AsnB_N"/>
</dbReference>
<dbReference type="EMBL" id="FNQC01000005">
    <property type="protein sequence ID" value="SDZ06075.1"/>
    <property type="molecule type" value="Genomic_DNA"/>
</dbReference>
<dbReference type="Gene3D" id="3.40.50.620">
    <property type="entry name" value="HUPs"/>
    <property type="match status" value="1"/>
</dbReference>
<evidence type="ECO:0000256" key="5">
    <source>
        <dbReference type="ARBA" id="ARBA00022840"/>
    </source>
</evidence>
<dbReference type="Pfam" id="PF13537">
    <property type="entry name" value="GATase_7"/>
    <property type="match status" value="1"/>
</dbReference>
<comment type="pathway">
    <text evidence="1">Amino-acid biosynthesis; L-asparagine biosynthesis; L-asparagine from L-aspartate (L-Gln route): step 1/1.</text>
</comment>
<evidence type="ECO:0000256" key="2">
    <source>
        <dbReference type="ARBA" id="ARBA00005752"/>
    </source>
</evidence>
<dbReference type="InterPro" id="IPR014729">
    <property type="entry name" value="Rossmann-like_a/b/a_fold"/>
</dbReference>
<dbReference type="InterPro" id="IPR051786">
    <property type="entry name" value="ASN_synthetase/amidase"/>
</dbReference>
<dbReference type="SUPFAM" id="SSF56235">
    <property type="entry name" value="N-terminal nucleophile aminohydrolases (Ntn hydrolases)"/>
    <property type="match status" value="1"/>
</dbReference>
<dbReference type="InterPro" id="IPR006426">
    <property type="entry name" value="Asn_synth_AEB"/>
</dbReference>
<reference evidence="9 10" key="1">
    <citation type="submission" date="2016-10" db="EMBL/GenBank/DDBJ databases">
        <authorList>
            <person name="Varghese N."/>
            <person name="Submissions S."/>
        </authorList>
    </citation>
    <scope>NUCLEOTIDE SEQUENCE [LARGE SCALE GENOMIC DNA]</scope>
    <source>
        <strain evidence="9 10">DSM 17997</strain>
    </source>
</reference>
<protein>
    <recommendedName>
        <fullName evidence="3">asparagine synthase (glutamine-hydrolyzing)</fullName>
        <ecNumber evidence="3">6.3.5.4</ecNumber>
    </recommendedName>
</protein>
<dbReference type="RefSeq" id="WP_019599442.1">
    <property type="nucleotide sequence ID" value="NZ_FNQC01000005.1"/>
</dbReference>
<dbReference type="Gene3D" id="3.60.20.10">
    <property type="entry name" value="Glutamine Phosphoribosylpyrophosphate, subunit 1, domain 1"/>
    <property type="match status" value="1"/>
</dbReference>
<dbReference type="CDD" id="cd00712">
    <property type="entry name" value="AsnB"/>
    <property type="match status" value="1"/>
</dbReference>
<proteinExistence type="inferred from homology"/>
<dbReference type="EC" id="6.3.5.4" evidence="3"/>
<evidence type="ECO:0000256" key="3">
    <source>
        <dbReference type="ARBA" id="ARBA00012737"/>
    </source>
</evidence>
<keyword evidence="10" id="KW-1185">Reference proteome</keyword>
<dbReference type="InterPro" id="IPR017932">
    <property type="entry name" value="GATase_2_dom"/>
</dbReference>
<dbReference type="SUPFAM" id="SSF52402">
    <property type="entry name" value="Adenine nucleotide alpha hydrolases-like"/>
    <property type="match status" value="1"/>
</dbReference>
<evidence type="ECO:0000313" key="9">
    <source>
        <dbReference type="EMBL" id="SDZ06075.1"/>
    </source>
</evidence>
<dbReference type="PROSITE" id="PS51278">
    <property type="entry name" value="GATASE_TYPE_2"/>
    <property type="match status" value="1"/>
</dbReference>
<name>A0A1H3PZ37_9BACT</name>
<dbReference type="PANTHER" id="PTHR43284:SF1">
    <property type="entry name" value="ASPARAGINE SYNTHETASE"/>
    <property type="match status" value="1"/>
</dbReference>
<comment type="similarity">
    <text evidence="2">Belongs to the asparagine synthetase family.</text>
</comment>
<dbReference type="PANTHER" id="PTHR43284">
    <property type="entry name" value="ASPARAGINE SYNTHETASE (GLUTAMINE-HYDROLYZING)"/>
    <property type="match status" value="1"/>
</dbReference>
<comment type="catalytic activity">
    <reaction evidence="7">
        <text>L-aspartate + L-glutamine + ATP + H2O = L-asparagine + L-glutamate + AMP + diphosphate + H(+)</text>
        <dbReference type="Rhea" id="RHEA:12228"/>
        <dbReference type="ChEBI" id="CHEBI:15377"/>
        <dbReference type="ChEBI" id="CHEBI:15378"/>
        <dbReference type="ChEBI" id="CHEBI:29985"/>
        <dbReference type="ChEBI" id="CHEBI:29991"/>
        <dbReference type="ChEBI" id="CHEBI:30616"/>
        <dbReference type="ChEBI" id="CHEBI:33019"/>
        <dbReference type="ChEBI" id="CHEBI:58048"/>
        <dbReference type="ChEBI" id="CHEBI:58359"/>
        <dbReference type="ChEBI" id="CHEBI:456215"/>
        <dbReference type="EC" id="6.3.5.4"/>
    </reaction>
</comment>
<evidence type="ECO:0000259" key="8">
    <source>
        <dbReference type="PROSITE" id="PS51278"/>
    </source>
</evidence>
<dbReference type="InterPro" id="IPR001962">
    <property type="entry name" value="Asn_synthase"/>
</dbReference>
<dbReference type="NCBIfam" id="TIGR01536">
    <property type="entry name" value="asn_synth_AEB"/>
    <property type="match status" value="1"/>
</dbReference>
<dbReference type="InterPro" id="IPR029055">
    <property type="entry name" value="Ntn_hydrolases_N"/>
</dbReference>
<dbReference type="Pfam" id="PF00733">
    <property type="entry name" value="Asn_synthase"/>
    <property type="match status" value="1"/>
</dbReference>
<comment type="caution">
    <text evidence="9">The sequence shown here is derived from an EMBL/GenBank/DDBJ whole genome shotgun (WGS) entry which is preliminary data.</text>
</comment>
<keyword evidence="4" id="KW-0547">Nucleotide-binding</keyword>
<evidence type="ECO:0000256" key="4">
    <source>
        <dbReference type="ARBA" id="ARBA00022741"/>
    </source>
</evidence>
<gene>
    <name evidence="9" type="ORF">SAMN05444412_10599</name>
</gene>
<evidence type="ECO:0000256" key="1">
    <source>
        <dbReference type="ARBA" id="ARBA00005187"/>
    </source>
</evidence>
<keyword evidence="5" id="KW-0067">ATP-binding</keyword>